<evidence type="ECO:0000313" key="2">
    <source>
        <dbReference type="Proteomes" id="UP000685013"/>
    </source>
</evidence>
<protein>
    <submittedName>
        <fullName evidence="1">Uncharacterized protein</fullName>
    </submittedName>
</protein>
<keyword evidence="2" id="KW-1185">Reference proteome</keyword>
<gene>
    <name evidence="1" type="ORF">SDJN03_21808</name>
</gene>
<feature type="non-terminal residue" evidence="1">
    <location>
        <position position="1"/>
    </location>
</feature>
<proteinExistence type="predicted"/>
<comment type="caution">
    <text evidence="1">The sequence shown here is derived from an EMBL/GenBank/DDBJ whole genome shotgun (WGS) entry which is preliminary data.</text>
</comment>
<organism evidence="1 2">
    <name type="scientific">Cucurbita argyrosperma subsp. sororia</name>
    <dbReference type="NCBI Taxonomy" id="37648"/>
    <lineage>
        <taxon>Eukaryota</taxon>
        <taxon>Viridiplantae</taxon>
        <taxon>Streptophyta</taxon>
        <taxon>Embryophyta</taxon>
        <taxon>Tracheophyta</taxon>
        <taxon>Spermatophyta</taxon>
        <taxon>Magnoliopsida</taxon>
        <taxon>eudicotyledons</taxon>
        <taxon>Gunneridae</taxon>
        <taxon>Pentapetalae</taxon>
        <taxon>rosids</taxon>
        <taxon>fabids</taxon>
        <taxon>Cucurbitales</taxon>
        <taxon>Cucurbitaceae</taxon>
        <taxon>Cucurbiteae</taxon>
        <taxon>Cucurbita</taxon>
    </lineage>
</organism>
<dbReference type="Proteomes" id="UP000685013">
    <property type="component" value="Chromosome 14"/>
</dbReference>
<reference evidence="1 2" key="1">
    <citation type="journal article" date="2021" name="Hortic Res">
        <title>The domestication of Cucurbita argyrosperma as revealed by the genome of its wild relative.</title>
        <authorList>
            <person name="Barrera-Redondo J."/>
            <person name="Sanchez-de la Vega G."/>
            <person name="Aguirre-Liguori J.A."/>
            <person name="Castellanos-Morales G."/>
            <person name="Gutierrez-Guerrero Y.T."/>
            <person name="Aguirre-Dugua X."/>
            <person name="Aguirre-Planter E."/>
            <person name="Tenaillon M.I."/>
            <person name="Lira-Saade R."/>
            <person name="Eguiarte L.E."/>
        </authorList>
    </citation>
    <scope>NUCLEOTIDE SEQUENCE [LARGE SCALE GENOMIC DNA]</scope>
    <source>
        <strain evidence="1">JBR-2021</strain>
    </source>
</reference>
<evidence type="ECO:0000313" key="1">
    <source>
        <dbReference type="EMBL" id="KAG6581806.1"/>
    </source>
</evidence>
<dbReference type="EMBL" id="JAGKQH010000014">
    <property type="protein sequence ID" value="KAG6581806.1"/>
    <property type="molecule type" value="Genomic_DNA"/>
</dbReference>
<sequence>MGKREYGQGNPNGRQHQAPKLDHFGRFLAGKSHALLLYRYHSNGSLLWVQLATLRQPREKASDVYSYGVVLLEPITRRKPRFAYAKFETK</sequence>
<name>A0AAV6MK41_9ROSI</name>
<accession>A0AAV6MK41</accession>
<dbReference type="AlphaFoldDB" id="A0AAV6MK41"/>